<dbReference type="AlphaFoldDB" id="A0A926IIC8"/>
<dbReference type="Proteomes" id="UP000623678">
    <property type="component" value="Unassembled WGS sequence"/>
</dbReference>
<comment type="caution">
    <text evidence="1">The sequence shown here is derived from an EMBL/GenBank/DDBJ whole genome shotgun (WGS) entry which is preliminary data.</text>
</comment>
<organism evidence="1 2">
    <name type="scientific">Youxingia wuxianensis</name>
    <dbReference type="NCBI Taxonomy" id="2763678"/>
    <lineage>
        <taxon>Bacteria</taxon>
        <taxon>Bacillati</taxon>
        <taxon>Bacillota</taxon>
        <taxon>Clostridia</taxon>
        <taxon>Eubacteriales</taxon>
        <taxon>Oscillospiraceae</taxon>
        <taxon>Youxingia</taxon>
    </lineage>
</organism>
<gene>
    <name evidence="1" type="ORF">H8705_08150</name>
</gene>
<evidence type="ECO:0000313" key="2">
    <source>
        <dbReference type="Proteomes" id="UP000623678"/>
    </source>
</evidence>
<proteinExistence type="predicted"/>
<evidence type="ECO:0000313" key="1">
    <source>
        <dbReference type="EMBL" id="MBC8585553.1"/>
    </source>
</evidence>
<sequence length="110" mass="12171">MEKLSGVLHSCGQLSAQLNSSVVRIGGSDSSSFYVKTFSPSDFSQNGLRFQLHLPAAAHNLGYQWIVAEVVREKQGKYGTIDYQIHRLPNGDALMYSHDAFRGQIVLQSI</sequence>
<keyword evidence="2" id="KW-1185">Reference proteome</keyword>
<reference evidence="1" key="1">
    <citation type="submission" date="2020-08" db="EMBL/GenBank/DDBJ databases">
        <title>Genome public.</title>
        <authorList>
            <person name="Liu C."/>
            <person name="Sun Q."/>
        </authorList>
    </citation>
    <scope>NUCLEOTIDE SEQUENCE</scope>
    <source>
        <strain evidence="1">NSJ-64</strain>
    </source>
</reference>
<dbReference type="EMBL" id="JACRTD010000005">
    <property type="protein sequence ID" value="MBC8585553.1"/>
    <property type="molecule type" value="Genomic_DNA"/>
</dbReference>
<accession>A0A926IIC8</accession>
<dbReference type="RefSeq" id="WP_262395339.1">
    <property type="nucleotide sequence ID" value="NZ_JACRTD010000005.1"/>
</dbReference>
<protein>
    <submittedName>
        <fullName evidence="1">Uncharacterized protein</fullName>
    </submittedName>
</protein>
<name>A0A926IIC8_9FIRM</name>